<accession>A0A9W6JNB9</accession>
<reference evidence="1" key="2">
    <citation type="submission" date="2023-01" db="EMBL/GenBank/DDBJ databases">
        <authorList>
            <person name="Sun Q."/>
            <person name="Evtushenko L."/>
        </authorList>
    </citation>
    <scope>NUCLEOTIDE SEQUENCE</scope>
    <source>
        <strain evidence="1">VKM B-2748</strain>
    </source>
</reference>
<keyword evidence="2" id="KW-1185">Reference proteome</keyword>
<reference evidence="1" key="1">
    <citation type="journal article" date="2014" name="Int. J. Syst. Evol. Microbiol.">
        <title>Complete genome sequence of Corynebacterium casei LMG S-19264T (=DSM 44701T), isolated from a smear-ripened cheese.</title>
        <authorList>
            <consortium name="US DOE Joint Genome Institute (JGI-PGF)"/>
            <person name="Walter F."/>
            <person name="Albersmeier A."/>
            <person name="Kalinowski J."/>
            <person name="Ruckert C."/>
        </authorList>
    </citation>
    <scope>NUCLEOTIDE SEQUENCE</scope>
    <source>
        <strain evidence="1">VKM B-2748</strain>
    </source>
</reference>
<evidence type="ECO:0000313" key="1">
    <source>
        <dbReference type="EMBL" id="GLK80791.1"/>
    </source>
</evidence>
<dbReference type="AlphaFoldDB" id="A0A9W6JNB9"/>
<dbReference type="EMBL" id="BSFL01000003">
    <property type="protein sequence ID" value="GLK80791.1"/>
    <property type="molecule type" value="Genomic_DNA"/>
</dbReference>
<organism evidence="1 2">
    <name type="scientific">Methylopila turkensis</name>
    <dbReference type="NCBI Taxonomy" id="1437816"/>
    <lineage>
        <taxon>Bacteria</taxon>
        <taxon>Pseudomonadati</taxon>
        <taxon>Pseudomonadota</taxon>
        <taxon>Alphaproteobacteria</taxon>
        <taxon>Hyphomicrobiales</taxon>
        <taxon>Methylopilaceae</taxon>
        <taxon>Methylopila</taxon>
    </lineage>
</organism>
<dbReference type="Proteomes" id="UP001143309">
    <property type="component" value="Unassembled WGS sequence"/>
</dbReference>
<evidence type="ECO:0000313" key="2">
    <source>
        <dbReference type="Proteomes" id="UP001143309"/>
    </source>
</evidence>
<gene>
    <name evidence="1" type="ORF">GCM10008174_25320</name>
</gene>
<proteinExistence type="predicted"/>
<protein>
    <submittedName>
        <fullName evidence="1">Uncharacterized protein</fullName>
    </submittedName>
</protein>
<name>A0A9W6JNB9_9HYPH</name>
<comment type="caution">
    <text evidence="1">The sequence shown here is derived from an EMBL/GenBank/DDBJ whole genome shotgun (WGS) entry which is preliminary data.</text>
</comment>
<sequence length="62" mass="6614">MVPRLRRPPVAKLAAAAAHASEAAILALLFKVRQTGRTPAANWQVWSLEAKKKPGASRAGIL</sequence>